<protein>
    <submittedName>
        <fullName evidence="4">S-layer homology domain-containing protein</fullName>
    </submittedName>
</protein>
<evidence type="ECO:0000313" key="4">
    <source>
        <dbReference type="EMBL" id="HIT85895.1"/>
    </source>
</evidence>
<dbReference type="Pfam" id="PF00395">
    <property type="entry name" value="SLH"/>
    <property type="match status" value="1"/>
</dbReference>
<organism evidence="4 5">
    <name type="scientific">Candidatus Ornithomonoglobus intestinigallinarum</name>
    <dbReference type="NCBI Taxonomy" id="2840894"/>
    <lineage>
        <taxon>Bacteria</taxon>
        <taxon>Bacillati</taxon>
        <taxon>Bacillota</taxon>
        <taxon>Clostridia</taxon>
        <taxon>Candidatus Ornithomonoglobus</taxon>
    </lineage>
</organism>
<evidence type="ECO:0000256" key="1">
    <source>
        <dbReference type="ARBA" id="ARBA00022737"/>
    </source>
</evidence>
<gene>
    <name evidence="4" type="ORF">IAA60_08365</name>
</gene>
<feature type="domain" description="SLH" evidence="3">
    <location>
        <begin position="78"/>
        <end position="141"/>
    </location>
</feature>
<dbReference type="PROSITE" id="PS51272">
    <property type="entry name" value="SLH"/>
    <property type="match status" value="1"/>
</dbReference>
<feature type="signal peptide" evidence="2">
    <location>
        <begin position="1"/>
        <end position="24"/>
    </location>
</feature>
<keyword evidence="2" id="KW-0732">Signal</keyword>
<accession>A0A9D1H3W8</accession>
<sequence>MKKKKIPALILCLSIVTAVMSALAAGASADAVRPRSTEVLSGLGVLTEELKADNNITRAELAEAAVRTTGYFDVPQTLTSRFGDVSADNERSGYINTAFDLGLMNAYTGNLFYPEENATVNDAVKAVVTILGYKNAAENGGGYPSGYAAIASSLGITENISSGGNDALTLGVLSQLIYDSLEVEILEYTDRSNMQTDGATILSAYLKAYKREGFVEANSIKTLTSEKAFNADEVIIDSVVYKTGASNAASFVGSYVEFYYRSDGGSERTIVYMDRKYENSVLMIDCDSIDYGKTNLDAGRISYMSGSGKTKYADISTTVALVNGMQEVLNDAALDFDGFSGGFIKLYNKDDDNEYDIAEIVKYKNYIVTDVNRSDNVIFMSDASSGENVSVKLDDDEINNTKYNEIILADKYDSEKTIDDVSADTVISLCAAADMTGAVLYTENKSVTGTVSRVENIGTIRRIDVGDYIFTLRGRLHNDISLNSDYTFYLDFMDNIAAVSMIGGTSNLGYLISVYSDGEGGDAAVRIYSAYNDAVEDYPLKNRLSIISPAGSKSYSSSDTQGIVNALSQTADANSGSAGVAQTIRYAVNLEGNITSITIPSQVQSSSGFSLGAVVDEAYINSVNYINGRWRITGDTQFILVPSDMTQKSEFEGADGVMQLTFYKNAKLYDVDESTNCVGTVVLYKDEVRYNVDAMESGTLGIVKSINEVWDEENGETAAQVTFLYRGAEQKVTFADGEYINDANLANIGDPKELAPGDAFKLMFSNSGKLMFGIRAYTVNNPEGSRFNMAARTGGRSGDNYYNYGIVKHSDGEWMIVSCDTNGDEIVNKLSGANIYVYDPEAPEKVRTGSNADVYAGAEILFKKNTSSYADIIVYKGVE</sequence>
<dbReference type="Proteomes" id="UP000824165">
    <property type="component" value="Unassembled WGS sequence"/>
</dbReference>
<dbReference type="AlphaFoldDB" id="A0A9D1H3W8"/>
<reference evidence="4" key="1">
    <citation type="submission" date="2020-10" db="EMBL/GenBank/DDBJ databases">
        <authorList>
            <person name="Gilroy R."/>
        </authorList>
    </citation>
    <scope>NUCLEOTIDE SEQUENCE</scope>
    <source>
        <strain evidence="4">CHK181-108</strain>
    </source>
</reference>
<feature type="chain" id="PRO_5038342976" evidence="2">
    <location>
        <begin position="25"/>
        <end position="879"/>
    </location>
</feature>
<reference evidence="4" key="2">
    <citation type="journal article" date="2021" name="PeerJ">
        <title>Extensive microbial diversity within the chicken gut microbiome revealed by metagenomics and culture.</title>
        <authorList>
            <person name="Gilroy R."/>
            <person name="Ravi A."/>
            <person name="Getino M."/>
            <person name="Pursley I."/>
            <person name="Horton D.L."/>
            <person name="Alikhan N.F."/>
            <person name="Baker D."/>
            <person name="Gharbi K."/>
            <person name="Hall N."/>
            <person name="Watson M."/>
            <person name="Adriaenssens E.M."/>
            <person name="Foster-Nyarko E."/>
            <person name="Jarju S."/>
            <person name="Secka A."/>
            <person name="Antonio M."/>
            <person name="Oren A."/>
            <person name="Chaudhuri R.R."/>
            <person name="La Ragione R."/>
            <person name="Hildebrand F."/>
            <person name="Pallen M.J."/>
        </authorList>
    </citation>
    <scope>NUCLEOTIDE SEQUENCE</scope>
    <source>
        <strain evidence="4">CHK181-108</strain>
    </source>
</reference>
<dbReference type="EMBL" id="DVLU01000087">
    <property type="protein sequence ID" value="HIT85895.1"/>
    <property type="molecule type" value="Genomic_DNA"/>
</dbReference>
<evidence type="ECO:0000259" key="3">
    <source>
        <dbReference type="PROSITE" id="PS51272"/>
    </source>
</evidence>
<dbReference type="InterPro" id="IPR001119">
    <property type="entry name" value="SLH_dom"/>
</dbReference>
<proteinExistence type="predicted"/>
<keyword evidence="1" id="KW-0677">Repeat</keyword>
<evidence type="ECO:0000256" key="2">
    <source>
        <dbReference type="SAM" id="SignalP"/>
    </source>
</evidence>
<evidence type="ECO:0000313" key="5">
    <source>
        <dbReference type="Proteomes" id="UP000824165"/>
    </source>
</evidence>
<comment type="caution">
    <text evidence="4">The sequence shown here is derived from an EMBL/GenBank/DDBJ whole genome shotgun (WGS) entry which is preliminary data.</text>
</comment>
<name>A0A9D1H3W8_9FIRM</name>